<keyword evidence="2" id="KW-1133">Transmembrane helix</keyword>
<dbReference type="Proteomes" id="UP000039046">
    <property type="component" value="Unassembled WGS sequence"/>
</dbReference>
<keyword evidence="2" id="KW-0472">Membrane</keyword>
<feature type="domain" description="DUF6594" evidence="3">
    <location>
        <begin position="295"/>
        <end position="529"/>
    </location>
</feature>
<accession>A0A0A1TMK0</accession>
<evidence type="ECO:0000259" key="3">
    <source>
        <dbReference type="Pfam" id="PF20237"/>
    </source>
</evidence>
<reference evidence="4 5" key="1">
    <citation type="journal article" date="2015" name="Genome Announc.">
        <title>Draft Genome Sequence and Gene Annotation of the Entomopathogenic Fungus Verticillium hemipterigenum.</title>
        <authorList>
            <person name="Horn F."/>
            <person name="Habel A."/>
            <person name="Scharf D.H."/>
            <person name="Dworschak J."/>
            <person name="Brakhage A.A."/>
            <person name="Guthke R."/>
            <person name="Hertweck C."/>
            <person name="Linde J."/>
        </authorList>
    </citation>
    <scope>NUCLEOTIDE SEQUENCE [LARGE SCALE GENOMIC DNA]</scope>
</reference>
<dbReference type="PANTHER" id="PTHR34502">
    <property type="entry name" value="DUF6594 DOMAIN-CONTAINING PROTEIN-RELATED"/>
    <property type="match status" value="1"/>
</dbReference>
<dbReference type="HOGENOM" id="CLU_485869_0_0_1"/>
<name>A0A0A1TMK0_9HYPO</name>
<feature type="compositionally biased region" description="Pro residues" evidence="1">
    <location>
        <begin position="235"/>
        <end position="246"/>
    </location>
</feature>
<dbReference type="AlphaFoldDB" id="A0A0A1TMK0"/>
<dbReference type="OrthoDB" id="5416037at2759"/>
<sequence length="561" mass="61263">MSQTATISIEAYSGKQPTQLPSSPFHRSSSTTVSSRAGSKNKPKMEDTADTTDVATKLQPSTTHSKSPRPASPRTDNAALPLTAATPVDAQQQPPPQQQQQPQLQQQLPSAGESPVLPSPQAPSPKARQPDQPQPTPKSRAAPKPVSLSGQAPPTTAAGPRRVSASRRTDPSYIVDPSYVIDETTGRFNPHPEGHIIWDRPNNPDEDLPYGNWAGNPSYNTGYPPYTGYDSSYIHPPPPAPPPPQLQPQVLPQGSSWRQQHPPSPTSPKRSRRSPTFPTHGHLPAYPPEHPPTGYELLAAKLSGYEPSSPIQPIYRRFEALNHRIMLGLQDELTTLEEKLRRLDETDSESRVHLDGYMPASRRLEAMDPTELTDTRRQLINTIAHQLFQYNTQINTIKTTAGLGVPSAGAIAEYKEFLAQHGPIVPTETRFLDREDDLVCLYDTTIYPGKEVPRAGMATPTPERMVKAQEDSRLPRGASKAVQYAALGALGAIGVPMLAFQFIPWFIARMTIVFLVGLFAFAVLTSTGTWAAGDDDRNPTDKMFLAVVYGLVMAIIAGTSL</sequence>
<feature type="transmembrane region" description="Helical" evidence="2">
    <location>
        <begin position="481"/>
        <end position="500"/>
    </location>
</feature>
<feature type="compositionally biased region" description="Low complexity" evidence="1">
    <location>
        <begin position="21"/>
        <end position="38"/>
    </location>
</feature>
<feature type="transmembrane region" description="Helical" evidence="2">
    <location>
        <begin position="543"/>
        <end position="560"/>
    </location>
</feature>
<dbReference type="InterPro" id="IPR046529">
    <property type="entry name" value="DUF6594"/>
</dbReference>
<dbReference type="Pfam" id="PF20237">
    <property type="entry name" value="DUF6594"/>
    <property type="match status" value="1"/>
</dbReference>
<organism evidence="4 5">
    <name type="scientific">[Torrubiella] hemipterigena</name>
    <dbReference type="NCBI Taxonomy" id="1531966"/>
    <lineage>
        <taxon>Eukaryota</taxon>
        <taxon>Fungi</taxon>
        <taxon>Dikarya</taxon>
        <taxon>Ascomycota</taxon>
        <taxon>Pezizomycotina</taxon>
        <taxon>Sordariomycetes</taxon>
        <taxon>Hypocreomycetidae</taxon>
        <taxon>Hypocreales</taxon>
        <taxon>Clavicipitaceae</taxon>
        <taxon>Clavicipitaceae incertae sedis</taxon>
        <taxon>'Torrubiella' clade</taxon>
    </lineage>
</organism>
<evidence type="ECO:0000256" key="2">
    <source>
        <dbReference type="SAM" id="Phobius"/>
    </source>
</evidence>
<evidence type="ECO:0000313" key="5">
    <source>
        <dbReference type="Proteomes" id="UP000039046"/>
    </source>
</evidence>
<dbReference type="STRING" id="1531966.A0A0A1TMK0"/>
<gene>
    <name evidence="4" type="ORF">VHEMI07909</name>
</gene>
<protein>
    <recommendedName>
        <fullName evidence="3">DUF6594 domain-containing protein</fullName>
    </recommendedName>
</protein>
<evidence type="ECO:0000313" key="4">
    <source>
        <dbReference type="EMBL" id="CEJ92248.1"/>
    </source>
</evidence>
<feature type="region of interest" description="Disordered" evidence="1">
    <location>
        <begin position="229"/>
        <end position="294"/>
    </location>
</feature>
<keyword evidence="2" id="KW-0812">Transmembrane</keyword>
<feature type="transmembrane region" description="Helical" evidence="2">
    <location>
        <begin position="512"/>
        <end position="531"/>
    </location>
</feature>
<keyword evidence="5" id="KW-1185">Reference proteome</keyword>
<dbReference type="EMBL" id="CDHN01000004">
    <property type="protein sequence ID" value="CEJ92248.1"/>
    <property type="molecule type" value="Genomic_DNA"/>
</dbReference>
<proteinExistence type="predicted"/>
<feature type="compositionally biased region" description="Low complexity" evidence="1">
    <location>
        <begin position="98"/>
        <end position="109"/>
    </location>
</feature>
<feature type="region of interest" description="Disordered" evidence="1">
    <location>
        <begin position="1"/>
        <end position="213"/>
    </location>
</feature>
<dbReference type="PANTHER" id="PTHR34502:SF6">
    <property type="entry name" value="DUF6594 DOMAIN-CONTAINING PROTEIN"/>
    <property type="match status" value="1"/>
</dbReference>
<evidence type="ECO:0000256" key="1">
    <source>
        <dbReference type="SAM" id="MobiDB-lite"/>
    </source>
</evidence>
<feature type="compositionally biased region" description="Polar residues" evidence="1">
    <location>
        <begin position="51"/>
        <end position="65"/>
    </location>
</feature>